<dbReference type="EMBL" id="KY000050">
    <property type="protein sequence ID" value="ASK45241.1"/>
    <property type="molecule type" value="Genomic_DNA"/>
</dbReference>
<dbReference type="InterPro" id="IPR021352">
    <property type="entry name" value="DUF2971"/>
</dbReference>
<evidence type="ECO:0008006" key="2">
    <source>
        <dbReference type="Google" id="ProtNLM"/>
    </source>
</evidence>
<organism evidence="1">
    <name type="scientific">Agrobacterium tumefaciens</name>
    <dbReference type="NCBI Taxonomy" id="358"/>
    <lineage>
        <taxon>Bacteria</taxon>
        <taxon>Pseudomonadati</taxon>
        <taxon>Pseudomonadota</taxon>
        <taxon>Alphaproteobacteria</taxon>
        <taxon>Hyphomicrobiales</taxon>
        <taxon>Rhizobiaceae</taxon>
        <taxon>Rhizobium/Agrobacterium group</taxon>
        <taxon>Agrobacterium</taxon>
        <taxon>Agrobacterium tumefaciens complex</taxon>
    </lineage>
</organism>
<evidence type="ECO:0000313" key="1">
    <source>
        <dbReference type="EMBL" id="ASK45241.1"/>
    </source>
</evidence>
<proteinExistence type="predicted"/>
<dbReference type="AlphaFoldDB" id="A0A2Z2PSR5"/>
<geneLocation type="plasmid" evidence="1">
    <name>pTi_CFBP4442</name>
</geneLocation>
<reference evidence="1" key="1">
    <citation type="submission" date="2016-10" db="EMBL/GenBank/DDBJ databases">
        <title>Agrobacterium Ti plasmids: Classification based on T-DNA and Vir regions organization.</title>
        <authorList>
            <person name="Nabi N."/>
            <person name="Vial L."/>
            <person name="Ben Hafsa A."/>
            <person name="Chapulliot D."/>
            <person name="Berard A."/>
            <person name="Chauveau A."/>
            <person name="Le Paslier M.-C."/>
            <person name="Harzallah Skhiri F."/>
            <person name="Brunel D."/>
            <person name="Nesme X."/>
            <person name="Chaouachi M."/>
        </authorList>
    </citation>
    <scope>NUCLEOTIDE SEQUENCE</scope>
    <source>
        <strain evidence="1">CFBP4442</strain>
        <plasmid evidence="1">pTi_CFBP4442</plasmid>
    </source>
</reference>
<keyword evidence="1" id="KW-0614">Plasmid</keyword>
<name>A0A2Z2PSR5_AGRTU</name>
<dbReference type="Pfam" id="PF11185">
    <property type="entry name" value="DUF2971"/>
    <property type="match status" value="1"/>
</dbReference>
<sequence length="309" mass="35000">MKMIFKYFSDGVLEHAFVRDEHVGIKCSLPEDYNDPFELFLGIDLDQGSELLATYSDVVHEIPSLLTTCFSKSPVVSPMWAHYGNNHRGFVVGFDVSQIEELFPEVLIRDISYLDRPSETLVGFAEMAAYRKKPRDAMALQHAVLYHGYFSKYLEWSYEQEVRAVNFEDYVEDVSGNKILYVPEQCVAAIISGAKSSAQTRQALQEAACELDAKFYIEKIGRSYPTPYLIADTGNPSVFANEEITLPDGVCGECSEPLRTKGDLCPWCSIDESDQLTAAANNPFRVLENHGLLEQYIEKFPDRPRKPYK</sequence>
<protein>
    <recommendedName>
        <fullName evidence="2">DUF2971 domain-containing protein</fullName>
    </recommendedName>
</protein>
<accession>A0A2Z2PSR5</accession>